<evidence type="ECO:0000313" key="3">
    <source>
        <dbReference type="EMBL" id="MCG2621505.1"/>
    </source>
</evidence>
<feature type="domain" description="Transposase IS116/IS110/IS902 C-terminal" evidence="2">
    <location>
        <begin position="217"/>
        <end position="288"/>
    </location>
</feature>
<dbReference type="InterPro" id="IPR047650">
    <property type="entry name" value="Transpos_IS110"/>
</dbReference>
<evidence type="ECO:0000313" key="4">
    <source>
        <dbReference type="Proteomes" id="UP001165368"/>
    </source>
</evidence>
<dbReference type="Pfam" id="PF01548">
    <property type="entry name" value="DEDD_Tnp_IS110"/>
    <property type="match status" value="1"/>
</dbReference>
<dbReference type="EMBL" id="JAKLTQ010000003">
    <property type="protein sequence ID" value="MCG2621505.1"/>
    <property type="molecule type" value="Genomic_DNA"/>
</dbReference>
<evidence type="ECO:0000259" key="1">
    <source>
        <dbReference type="Pfam" id="PF01548"/>
    </source>
</evidence>
<proteinExistence type="predicted"/>
<reference evidence="3" key="1">
    <citation type="submission" date="2022-01" db="EMBL/GenBank/DDBJ databases">
        <authorList>
            <person name="Jo J.-H."/>
            <person name="Im W.-T."/>
        </authorList>
    </citation>
    <scope>NUCLEOTIDE SEQUENCE</scope>
    <source>
        <strain evidence="3">I2-34</strain>
    </source>
</reference>
<comment type="caution">
    <text evidence="3">The sequence shown here is derived from an EMBL/GenBank/DDBJ whole genome shotgun (WGS) entry which is preliminary data.</text>
</comment>
<feature type="domain" description="Transposase IS110-like N-terminal" evidence="1">
    <location>
        <begin position="7"/>
        <end position="147"/>
    </location>
</feature>
<organism evidence="3 4">
    <name type="scientific">Arthrobacter hankyongi</name>
    <dbReference type="NCBI Taxonomy" id="2904801"/>
    <lineage>
        <taxon>Bacteria</taxon>
        <taxon>Bacillati</taxon>
        <taxon>Actinomycetota</taxon>
        <taxon>Actinomycetes</taxon>
        <taxon>Micrococcales</taxon>
        <taxon>Micrococcaceae</taxon>
        <taxon>Arthrobacter</taxon>
    </lineage>
</organism>
<evidence type="ECO:0000259" key="2">
    <source>
        <dbReference type="Pfam" id="PF02371"/>
    </source>
</evidence>
<dbReference type="PANTHER" id="PTHR33055:SF3">
    <property type="entry name" value="PUTATIVE TRANSPOSASE FOR IS117-RELATED"/>
    <property type="match status" value="1"/>
</dbReference>
<name>A0ABS9L4A9_9MICC</name>
<sequence length="366" mass="40099">MFERTSVGLDVHARSIAACALDSTTGEIIRQTLAPDDVTAWLERLPGPIAVTYEAGPTGFWLARTLAGAGIECQVAAPSRLLRAPGDRVKTDKRDAMSLARMLRLGEIVPVRVPTADQEAMRDLCRAHAAAVKDLTHARQRINAMLLRQGAVYPEASHWTRAHSAWLGRQHFDHPAAQAVFESLLEAESLAVQRRKRLDKLVASAAADCEYTPVINALTCLRGIDTAAGFGLAAEIGDWTRFTGATIGSYLGLVPSEDSSGQTRRQGAITKAGNSHARWLLAEAAWIHRRPYRRPGVRLLKQWELVDPATRIRAQEGNQRLHRRWEAFDARNKASTKANTAVARELAGWCWSLAVPLQQGAAMKAA</sequence>
<dbReference type="Proteomes" id="UP001165368">
    <property type="component" value="Unassembled WGS sequence"/>
</dbReference>
<gene>
    <name evidence="3" type="ORF">LVY72_06185</name>
</gene>
<dbReference type="PANTHER" id="PTHR33055">
    <property type="entry name" value="TRANSPOSASE FOR INSERTION SEQUENCE ELEMENT IS1111A"/>
    <property type="match status" value="1"/>
</dbReference>
<dbReference type="RefSeq" id="WP_237818790.1">
    <property type="nucleotide sequence ID" value="NZ_JAKLTQ010000003.1"/>
</dbReference>
<accession>A0ABS9L4A9</accession>
<dbReference type="InterPro" id="IPR002525">
    <property type="entry name" value="Transp_IS110-like_N"/>
</dbReference>
<protein>
    <submittedName>
        <fullName evidence="3">IS110 family transposase</fullName>
    </submittedName>
</protein>
<keyword evidence="4" id="KW-1185">Reference proteome</keyword>
<dbReference type="Pfam" id="PF02371">
    <property type="entry name" value="Transposase_20"/>
    <property type="match status" value="1"/>
</dbReference>
<dbReference type="InterPro" id="IPR003346">
    <property type="entry name" value="Transposase_20"/>
</dbReference>
<dbReference type="NCBIfam" id="NF033542">
    <property type="entry name" value="transpos_IS110"/>
    <property type="match status" value="1"/>
</dbReference>